<dbReference type="GO" id="GO:0004725">
    <property type="term" value="F:protein tyrosine phosphatase activity"/>
    <property type="evidence" value="ECO:0007669"/>
    <property type="project" value="TreeGrafter"/>
</dbReference>
<evidence type="ECO:0000313" key="3">
    <source>
        <dbReference type="Proteomes" id="UP000253472"/>
    </source>
</evidence>
<dbReference type="PANTHER" id="PTHR10828">
    <property type="entry name" value="M-PHASE INDUCER PHOSPHATASE DUAL SPECIFICITY PHOSPHATASE CDC25"/>
    <property type="match status" value="1"/>
</dbReference>
<dbReference type="GO" id="GO:0005634">
    <property type="term" value="C:nucleus"/>
    <property type="evidence" value="ECO:0007669"/>
    <property type="project" value="TreeGrafter"/>
</dbReference>
<dbReference type="PROSITE" id="PS50206">
    <property type="entry name" value="RHODANESE_3"/>
    <property type="match status" value="1"/>
</dbReference>
<dbReference type="PANTHER" id="PTHR10828:SF38">
    <property type="entry name" value="ARSENICAL-RESISTANCE PROTEIN 2-RELATED"/>
    <property type="match status" value="1"/>
</dbReference>
<evidence type="ECO:0000313" key="2">
    <source>
        <dbReference type="EMBL" id="RCK59392.1"/>
    </source>
</evidence>
<organism evidence="2 3">
    <name type="scientific">Candida viswanathii</name>
    <dbReference type="NCBI Taxonomy" id="5486"/>
    <lineage>
        <taxon>Eukaryota</taxon>
        <taxon>Fungi</taxon>
        <taxon>Dikarya</taxon>
        <taxon>Ascomycota</taxon>
        <taxon>Saccharomycotina</taxon>
        <taxon>Pichiomycetes</taxon>
        <taxon>Debaryomycetaceae</taxon>
        <taxon>Candida/Lodderomyces clade</taxon>
        <taxon>Candida</taxon>
    </lineage>
</organism>
<name>A0A367Y2X1_9ASCO</name>
<dbReference type="Pfam" id="PF00581">
    <property type="entry name" value="Rhodanese"/>
    <property type="match status" value="1"/>
</dbReference>
<evidence type="ECO:0000259" key="1">
    <source>
        <dbReference type="PROSITE" id="PS50206"/>
    </source>
</evidence>
<dbReference type="Proteomes" id="UP000253472">
    <property type="component" value="Unassembled WGS sequence"/>
</dbReference>
<proteinExistence type="predicted"/>
<keyword evidence="3" id="KW-1185">Reference proteome</keyword>
<gene>
    <name evidence="2" type="primary">YCH1</name>
    <name evidence="2" type="ORF">Cantr_07106</name>
</gene>
<dbReference type="EMBL" id="QLNQ01000027">
    <property type="protein sequence ID" value="RCK59392.1"/>
    <property type="molecule type" value="Genomic_DNA"/>
</dbReference>
<comment type="caution">
    <text evidence="2">The sequence shown here is derived from an EMBL/GenBank/DDBJ whole genome shotgun (WGS) entry which is preliminary data.</text>
</comment>
<dbReference type="AlphaFoldDB" id="A0A367Y2X1"/>
<dbReference type="Gene3D" id="3.40.250.10">
    <property type="entry name" value="Rhodanese-like domain"/>
    <property type="match status" value="1"/>
</dbReference>
<protein>
    <submittedName>
        <fullName evidence="2">CDC25-like phosphatase YCH1</fullName>
    </submittedName>
</protein>
<dbReference type="SMART" id="SM00450">
    <property type="entry name" value="RHOD"/>
    <property type="match status" value="1"/>
</dbReference>
<accession>A0A367Y2X1</accession>
<dbReference type="STRING" id="5486.A0A367Y2X1"/>
<dbReference type="InterPro" id="IPR036873">
    <property type="entry name" value="Rhodanese-like_dom_sf"/>
</dbReference>
<dbReference type="GO" id="GO:0005737">
    <property type="term" value="C:cytoplasm"/>
    <property type="evidence" value="ECO:0007669"/>
    <property type="project" value="TreeGrafter"/>
</dbReference>
<reference evidence="2 3" key="1">
    <citation type="submission" date="2018-06" db="EMBL/GenBank/DDBJ databases">
        <title>Whole genome sequencing of Candida tropicalis (genome annotated by CSBL at Korea University).</title>
        <authorList>
            <person name="Ahn J."/>
        </authorList>
    </citation>
    <scope>NUCLEOTIDE SEQUENCE [LARGE SCALE GENOMIC DNA]</scope>
    <source>
        <strain evidence="2 3">ATCC 20962</strain>
    </source>
</reference>
<dbReference type="InterPro" id="IPR001763">
    <property type="entry name" value="Rhodanese-like_dom"/>
</dbReference>
<feature type="domain" description="Rhodanese" evidence="1">
    <location>
        <begin position="29"/>
        <end position="137"/>
    </location>
</feature>
<dbReference type="OrthoDB" id="102559at2759"/>
<sequence>MSRTYSLSDLKFIKPATLRSWFANGSTSPHGKFCVVDVRESDYVGGHIKGCYHYPAGNFHYTLDELYNKIFTNKVNDVVFHCALSQVRGPSSTLKFLRGIDDVKDPELKEYLLNDIHVYVLKGGFNRWQRDYGKDTEVTEGYDEEIWEFGS</sequence>
<dbReference type="SUPFAM" id="SSF52821">
    <property type="entry name" value="Rhodanese/Cell cycle control phosphatase"/>
    <property type="match status" value="1"/>
</dbReference>